<evidence type="ECO:0008006" key="3">
    <source>
        <dbReference type="Google" id="ProtNLM"/>
    </source>
</evidence>
<reference evidence="1 2" key="1">
    <citation type="submission" date="2023-01" db="EMBL/GenBank/DDBJ databases">
        <title>Draft genome sequence of Nocardiopsis sp. RSe5-2 isolated from halophytes.</title>
        <authorList>
            <person name="Duangmal K."/>
            <person name="Chantavorakit T."/>
        </authorList>
    </citation>
    <scope>NUCLEOTIDE SEQUENCE [LARGE SCALE GENOMIC DNA]</scope>
    <source>
        <strain evidence="1 2">RSe5-2</strain>
    </source>
</reference>
<proteinExistence type="predicted"/>
<evidence type="ECO:0000313" key="1">
    <source>
        <dbReference type="EMBL" id="MDA2810127.1"/>
    </source>
</evidence>
<accession>A0ABT4TZM2</accession>
<dbReference type="Proteomes" id="UP001527866">
    <property type="component" value="Unassembled WGS sequence"/>
</dbReference>
<evidence type="ECO:0000313" key="2">
    <source>
        <dbReference type="Proteomes" id="UP001527866"/>
    </source>
</evidence>
<sequence length="262" mass="27965">MSDQSELARTRAELLSDILFPRDRTSGLDGTPITTSEEGIDDAVERAQILVDAQGDDPWPHYLLGLALGTRYLGHGTDADGERANGHMREAIRLGGREDPDAAMFRQQLAGALSAMWANAFARDPGGTDPAGLGEPLRLAREAVELTPEDGPQYPVRLIQVAELLGQGADGPDRLAEAVELAERALAAAHPDDPRLSQYQHSHALLLVHLATKEGKAETGVAAEVSAIRAGHLVHPYDPAQMRIIGTMQRARMLSAPGGPSS</sequence>
<protein>
    <recommendedName>
        <fullName evidence="3">Tetratricopeptide repeat protein</fullName>
    </recommendedName>
</protein>
<organism evidence="1 2">
    <name type="scientific">Nocardiopsis endophytica</name>
    <dbReference type="NCBI Taxonomy" id="3018445"/>
    <lineage>
        <taxon>Bacteria</taxon>
        <taxon>Bacillati</taxon>
        <taxon>Actinomycetota</taxon>
        <taxon>Actinomycetes</taxon>
        <taxon>Streptosporangiales</taxon>
        <taxon>Nocardiopsidaceae</taxon>
        <taxon>Nocardiopsis</taxon>
    </lineage>
</organism>
<dbReference type="InterPro" id="IPR011990">
    <property type="entry name" value="TPR-like_helical_dom_sf"/>
</dbReference>
<dbReference type="RefSeq" id="WP_270684087.1">
    <property type="nucleotide sequence ID" value="NZ_JAQFWQ010000010.1"/>
</dbReference>
<dbReference type="EMBL" id="JAQFWQ010000010">
    <property type="protein sequence ID" value="MDA2810127.1"/>
    <property type="molecule type" value="Genomic_DNA"/>
</dbReference>
<gene>
    <name evidence="1" type="ORF">O4J56_05705</name>
</gene>
<dbReference type="Gene3D" id="1.25.40.10">
    <property type="entry name" value="Tetratricopeptide repeat domain"/>
    <property type="match status" value="1"/>
</dbReference>
<name>A0ABT4TZM2_9ACTN</name>
<comment type="caution">
    <text evidence="1">The sequence shown here is derived from an EMBL/GenBank/DDBJ whole genome shotgun (WGS) entry which is preliminary data.</text>
</comment>
<keyword evidence="2" id="KW-1185">Reference proteome</keyword>